<dbReference type="Pfam" id="PF14996">
    <property type="entry name" value="RMP"/>
    <property type="match status" value="1"/>
</dbReference>
<comment type="function">
    <text evidence="4">May be involved in photoreceptor outer segment disk morphogenesis.</text>
</comment>
<protein>
    <recommendedName>
        <fullName evidence="5">Cilia- and flagella-associated protein 418</fullName>
    </recommendedName>
</protein>
<dbReference type="PANTHER" id="PTHR33958">
    <property type="entry name" value="PROTEIN C8ORF37"/>
    <property type="match status" value="1"/>
</dbReference>
<comment type="subcellular location">
    <subcellularLocation>
        <location evidence="2">Cytoplasm</location>
    </subcellularLocation>
    <subcellularLocation>
        <location evidence="1">Photoreceptor inner segment</location>
    </subcellularLocation>
</comment>
<dbReference type="InterPro" id="IPR029239">
    <property type="entry name" value="CFAP418"/>
</dbReference>
<proteinExistence type="predicted"/>
<dbReference type="AlphaFoldDB" id="A0A8T0DLN3"/>
<evidence type="ECO:0000256" key="4">
    <source>
        <dbReference type="ARBA" id="ARBA00024819"/>
    </source>
</evidence>
<reference evidence="6 7" key="1">
    <citation type="submission" date="2019-07" db="EMBL/GenBank/DDBJ databases">
        <title>Annotation for the trematode Paragonimus westermani.</title>
        <authorList>
            <person name="Choi Y.-J."/>
        </authorList>
    </citation>
    <scope>NUCLEOTIDE SEQUENCE [LARGE SCALE GENOMIC DNA]</scope>
    <source>
        <strain evidence="6">180907_Pwestermani</strain>
    </source>
</reference>
<dbReference type="GO" id="GO:0005829">
    <property type="term" value="C:cytosol"/>
    <property type="evidence" value="ECO:0007669"/>
    <property type="project" value="TreeGrafter"/>
</dbReference>
<dbReference type="GO" id="GO:0001917">
    <property type="term" value="C:photoreceptor inner segment"/>
    <property type="evidence" value="ECO:0007669"/>
    <property type="project" value="UniProtKB-SubCell"/>
</dbReference>
<gene>
    <name evidence="6" type="ORF">P879_10729</name>
</gene>
<evidence type="ECO:0000256" key="1">
    <source>
        <dbReference type="ARBA" id="ARBA00004437"/>
    </source>
</evidence>
<name>A0A8T0DLN3_9TREM</name>
<accession>A0A8T0DLN3</accession>
<keyword evidence="3" id="KW-0963">Cytoplasm</keyword>
<keyword evidence="7" id="KW-1185">Reference proteome</keyword>
<evidence type="ECO:0000313" key="7">
    <source>
        <dbReference type="Proteomes" id="UP000699462"/>
    </source>
</evidence>
<sequence length="178" mass="20406">MDDLDRLLDEAQLTNCFAKNTTEDFLNEKYCAQSPNVDETIDDILNGKVETFTKFSGEKYLGRNTNEKQTFRCSISHLGGVHIPLGWSNLSKIKACDQLKCTSCDNVIIMFEDSGWRSGVDYYFLRTNYPNRINLGTKLKNLKGSRAYCCQCTSIWVTELVRLDQLPQLRWICGKHAQ</sequence>
<comment type="caution">
    <text evidence="6">The sequence shown here is derived from an EMBL/GenBank/DDBJ whole genome shotgun (WGS) entry which is preliminary data.</text>
</comment>
<evidence type="ECO:0000313" key="6">
    <source>
        <dbReference type="EMBL" id="KAF8567631.1"/>
    </source>
</evidence>
<dbReference type="Proteomes" id="UP000699462">
    <property type="component" value="Unassembled WGS sequence"/>
</dbReference>
<dbReference type="EMBL" id="JTDF01003645">
    <property type="protein sequence ID" value="KAF8567631.1"/>
    <property type="molecule type" value="Genomic_DNA"/>
</dbReference>
<dbReference type="OrthoDB" id="6238850at2759"/>
<evidence type="ECO:0000256" key="5">
    <source>
        <dbReference type="ARBA" id="ARBA00026215"/>
    </source>
</evidence>
<evidence type="ECO:0000256" key="3">
    <source>
        <dbReference type="ARBA" id="ARBA00022490"/>
    </source>
</evidence>
<evidence type="ECO:0000256" key="2">
    <source>
        <dbReference type="ARBA" id="ARBA00004496"/>
    </source>
</evidence>
<dbReference type="PANTHER" id="PTHR33958:SF1">
    <property type="entry name" value="CILIA- AND FLAGELLA-ASSOCIATED PROTEIN 418"/>
    <property type="match status" value="1"/>
</dbReference>
<organism evidence="6 7">
    <name type="scientific">Paragonimus westermani</name>
    <dbReference type="NCBI Taxonomy" id="34504"/>
    <lineage>
        <taxon>Eukaryota</taxon>
        <taxon>Metazoa</taxon>
        <taxon>Spiralia</taxon>
        <taxon>Lophotrochozoa</taxon>
        <taxon>Platyhelminthes</taxon>
        <taxon>Trematoda</taxon>
        <taxon>Digenea</taxon>
        <taxon>Plagiorchiida</taxon>
        <taxon>Troglotremata</taxon>
        <taxon>Troglotrematidae</taxon>
        <taxon>Paragonimus</taxon>
    </lineage>
</organism>